<gene>
    <name evidence="1" type="ORF">FH972_023025</name>
</gene>
<dbReference type="InterPro" id="IPR014710">
    <property type="entry name" value="RmlC-like_jellyroll"/>
</dbReference>
<dbReference type="Proteomes" id="UP000327013">
    <property type="component" value="Unassembled WGS sequence"/>
</dbReference>
<sequence length="384" mass="43511">MAENKSGSSQDARAPQPGQLATALPGLTTFITGHAADGKARVYAERPAAWTPFDNKNMAFNVVYTTSFPADLIGDADVLAHDDVVASKTLGLVKPGGTVCRQVDFAPGCAEGRRQWRSLRRGSGEQARRNSLEWAFVVDAHLMVSSPAWKSLDWVLPTSVYVKLLTFFFENKIDRMTSRSRVLPPCASQTCTSQMVCGLLASYHPRQMAEWPGEQQPHDVARKPKYRYDHHKDELYHHQDERRDAPILQFEYAKAVAVLHTGRQYPYSLSVCEVVKRQIESMKHSSGRLIHRWHHVLVETGCRRIGGINTLWDEAEVVACLADIKPSIYVWKEIGNHERNGRQLLLLALSIDMLFDERDWPAAPGAKVYYLQLCFTWIPPFYFR</sequence>
<dbReference type="AlphaFoldDB" id="A0A5N6KUH4"/>
<keyword evidence="2" id="KW-1185">Reference proteome</keyword>
<dbReference type="PANTHER" id="PTHR36156:SF2">
    <property type="entry name" value="CUPIN TYPE-2 DOMAIN-CONTAINING PROTEIN"/>
    <property type="match status" value="1"/>
</dbReference>
<protein>
    <submittedName>
        <fullName evidence="1">Uncharacterized protein</fullName>
    </submittedName>
</protein>
<name>A0A5N6KUH4_9ROSI</name>
<comment type="caution">
    <text evidence="1">The sequence shown here is derived from an EMBL/GenBank/DDBJ whole genome shotgun (WGS) entry which is preliminary data.</text>
</comment>
<dbReference type="InterPro" id="IPR047142">
    <property type="entry name" value="OryJ/VirC-like"/>
</dbReference>
<organism evidence="1 2">
    <name type="scientific">Carpinus fangiana</name>
    <dbReference type="NCBI Taxonomy" id="176857"/>
    <lineage>
        <taxon>Eukaryota</taxon>
        <taxon>Viridiplantae</taxon>
        <taxon>Streptophyta</taxon>
        <taxon>Embryophyta</taxon>
        <taxon>Tracheophyta</taxon>
        <taxon>Spermatophyta</taxon>
        <taxon>Magnoliopsida</taxon>
        <taxon>eudicotyledons</taxon>
        <taxon>Gunneridae</taxon>
        <taxon>Pentapetalae</taxon>
        <taxon>rosids</taxon>
        <taxon>fabids</taxon>
        <taxon>Fagales</taxon>
        <taxon>Betulaceae</taxon>
        <taxon>Carpinus</taxon>
    </lineage>
</organism>
<proteinExistence type="predicted"/>
<dbReference type="EMBL" id="VIBQ01000013">
    <property type="protein sequence ID" value="KAB8345973.1"/>
    <property type="molecule type" value="Genomic_DNA"/>
</dbReference>
<evidence type="ECO:0000313" key="1">
    <source>
        <dbReference type="EMBL" id="KAB8345973.1"/>
    </source>
</evidence>
<accession>A0A5N6KUH4</accession>
<evidence type="ECO:0000313" key="2">
    <source>
        <dbReference type="Proteomes" id="UP000327013"/>
    </source>
</evidence>
<dbReference type="Gene3D" id="2.60.120.10">
    <property type="entry name" value="Jelly Rolls"/>
    <property type="match status" value="1"/>
</dbReference>
<dbReference type="OrthoDB" id="5840532at2759"/>
<reference evidence="1 2" key="1">
    <citation type="submission" date="2019-06" db="EMBL/GenBank/DDBJ databases">
        <title>A chromosomal-level reference genome of Carpinus fangiana (Coryloideae, Betulaceae).</title>
        <authorList>
            <person name="Yang X."/>
            <person name="Wang Z."/>
            <person name="Zhang L."/>
            <person name="Hao G."/>
            <person name="Liu J."/>
            <person name="Yang Y."/>
        </authorList>
    </citation>
    <scope>NUCLEOTIDE SEQUENCE [LARGE SCALE GENOMIC DNA]</scope>
    <source>
        <strain evidence="1">Cfa_2016G</strain>
        <tissue evidence="1">Leaf</tissue>
    </source>
</reference>
<dbReference type="PANTHER" id="PTHR36156">
    <property type="entry name" value="SLR2101 PROTEIN"/>
    <property type="match status" value="1"/>
</dbReference>